<feature type="domain" description="Integrase catalytic" evidence="1">
    <location>
        <begin position="368"/>
        <end position="563"/>
    </location>
</feature>
<dbReference type="EnsemblMetazoa" id="G33895.2">
    <property type="protein sequence ID" value="G33895.2:cds"/>
    <property type="gene ID" value="G33895"/>
</dbReference>
<dbReference type="InterPro" id="IPR036397">
    <property type="entry name" value="RNaseH_sf"/>
</dbReference>
<dbReference type="InterPro" id="IPR008042">
    <property type="entry name" value="Retrotrans_Pao"/>
</dbReference>
<evidence type="ECO:0000259" key="1">
    <source>
        <dbReference type="PROSITE" id="PS50994"/>
    </source>
</evidence>
<protein>
    <recommendedName>
        <fullName evidence="1">Integrase catalytic domain-containing protein</fullName>
    </recommendedName>
</protein>
<evidence type="ECO:0000313" key="2">
    <source>
        <dbReference type="EnsemblMetazoa" id="G33895.2:cds"/>
    </source>
</evidence>
<dbReference type="Proteomes" id="UP000005408">
    <property type="component" value="Unassembled WGS sequence"/>
</dbReference>
<dbReference type="PANTHER" id="PTHR47331">
    <property type="entry name" value="PHD-TYPE DOMAIN-CONTAINING PROTEIN"/>
    <property type="match status" value="1"/>
</dbReference>
<proteinExistence type="predicted"/>
<name>A0A8W8MMB5_MAGGI</name>
<dbReference type="PANTHER" id="PTHR47331:SF6">
    <property type="entry name" value="DOUBLECORTIN DOMAIN-CONTAINING PROTEIN"/>
    <property type="match status" value="1"/>
</dbReference>
<dbReference type="Pfam" id="PF05380">
    <property type="entry name" value="Peptidase_A17"/>
    <property type="match status" value="1"/>
</dbReference>
<dbReference type="InterPro" id="IPR040676">
    <property type="entry name" value="DUF5641"/>
</dbReference>
<reference evidence="2" key="1">
    <citation type="submission" date="2022-08" db="UniProtKB">
        <authorList>
            <consortium name="EnsemblMetazoa"/>
        </authorList>
    </citation>
    <scope>IDENTIFICATION</scope>
    <source>
        <strain evidence="2">05x7-T-G4-1.051#20</strain>
    </source>
</reference>
<dbReference type="PROSITE" id="PS50994">
    <property type="entry name" value="INTEGRASE"/>
    <property type="match status" value="1"/>
</dbReference>
<dbReference type="SUPFAM" id="SSF53098">
    <property type="entry name" value="Ribonuclease H-like"/>
    <property type="match status" value="1"/>
</dbReference>
<dbReference type="GO" id="GO:0015074">
    <property type="term" value="P:DNA integration"/>
    <property type="evidence" value="ECO:0007669"/>
    <property type="project" value="InterPro"/>
</dbReference>
<dbReference type="AlphaFoldDB" id="A0A8W8MMB5"/>
<evidence type="ECO:0000313" key="3">
    <source>
        <dbReference type="Proteomes" id="UP000005408"/>
    </source>
</evidence>
<keyword evidence="3" id="KW-1185">Reference proteome</keyword>
<organism evidence="2 3">
    <name type="scientific">Magallana gigas</name>
    <name type="common">Pacific oyster</name>
    <name type="synonym">Crassostrea gigas</name>
    <dbReference type="NCBI Taxonomy" id="29159"/>
    <lineage>
        <taxon>Eukaryota</taxon>
        <taxon>Metazoa</taxon>
        <taxon>Spiralia</taxon>
        <taxon>Lophotrochozoa</taxon>
        <taxon>Mollusca</taxon>
        <taxon>Bivalvia</taxon>
        <taxon>Autobranchia</taxon>
        <taxon>Pteriomorphia</taxon>
        <taxon>Ostreida</taxon>
        <taxon>Ostreoidea</taxon>
        <taxon>Ostreidae</taxon>
        <taxon>Magallana</taxon>
    </lineage>
</organism>
<sequence length="682" mass="77568">LVYCDASELAIAAVCYLKAKYSDGSSSQGFVLGKAKVAPVSGHTIPRLELCAAVLATDIAQIAKEQLKVKIDDIKFFSDSRIVLGYINNTKKRFLVYVANRIAHIHSLSSPTQWYYIRSEMNPADVSTRGILPNEMEKCAWLSNIENVEIVPSIEQFPLLSPEEDKEIRCNKTDIETKTAVGLDNELLTRFSKWNKLVAVLAKVYGFIQNCRNPKSKLSDVQLLHNVETVIIRDIQKKFYLEEIENIRDSKPVSRNSSIQKLDPYIDSERILRVGGRLKKYNDDPLFKNPIILPAKHHVTTLIVRKLHEDVRHQGRHITEGHIRSSGFWIVGGKRLISSVLHKCVTCRKLRKKPEHQKMSDLPEDRLIPGQPPFSSVGVDIFGPWNIITRRTRGGAANSKRWAALFTCLTTRAVHIEVVEEMTSSSFINALRRLIAIRGPVQVLRSDRGTNFIGAAKELKVNVINVEEEHLHTFLNEQRTTWIFNPPHSSHMGGVWERMIGTTRRILDAILLDYGSRSLTHEVLTTFLAEASSIINSRPLVPVSTDPENPLVLSPSTLLTQKTGIKDVIFADHENKNELLQTQWRRVQHLASIFWKRWKTEYLNTLQMRCKWNSHQRNLSPGDVVLICDKELSRNSWPIGIVTKALPSDDELVRKVTVRVIVNGEPKNYVRPITELIVILEQ</sequence>
<dbReference type="InterPro" id="IPR012337">
    <property type="entry name" value="RNaseH-like_sf"/>
</dbReference>
<dbReference type="Gene3D" id="3.30.420.10">
    <property type="entry name" value="Ribonuclease H-like superfamily/Ribonuclease H"/>
    <property type="match status" value="1"/>
</dbReference>
<dbReference type="GO" id="GO:0003676">
    <property type="term" value="F:nucleic acid binding"/>
    <property type="evidence" value="ECO:0007669"/>
    <property type="project" value="InterPro"/>
</dbReference>
<accession>A0A8W8MMB5</accession>
<dbReference type="Pfam" id="PF18701">
    <property type="entry name" value="DUF5641"/>
    <property type="match status" value="1"/>
</dbReference>
<dbReference type="InterPro" id="IPR001584">
    <property type="entry name" value="Integrase_cat-core"/>
</dbReference>